<reference evidence="1 2" key="1">
    <citation type="journal article" date="2016" name="Nat. Commun.">
        <title>Extremotolerant tardigrade genome and improved radiotolerance of human cultured cells by tardigrade-unique protein.</title>
        <authorList>
            <person name="Hashimoto T."/>
            <person name="Horikawa D.D."/>
            <person name="Saito Y."/>
            <person name="Kuwahara H."/>
            <person name="Kozuka-Hata H."/>
            <person name="Shin-I T."/>
            <person name="Minakuchi Y."/>
            <person name="Ohishi K."/>
            <person name="Motoyama A."/>
            <person name="Aizu T."/>
            <person name="Enomoto A."/>
            <person name="Kondo K."/>
            <person name="Tanaka S."/>
            <person name="Hara Y."/>
            <person name="Koshikawa S."/>
            <person name="Sagara H."/>
            <person name="Miura T."/>
            <person name="Yokobori S."/>
            <person name="Miyagawa K."/>
            <person name="Suzuki Y."/>
            <person name="Kubo T."/>
            <person name="Oyama M."/>
            <person name="Kohara Y."/>
            <person name="Fujiyama A."/>
            <person name="Arakawa K."/>
            <person name="Katayama T."/>
            <person name="Toyoda A."/>
            <person name="Kunieda T."/>
        </authorList>
    </citation>
    <scope>NUCLEOTIDE SEQUENCE [LARGE SCALE GENOMIC DNA]</scope>
    <source>
        <strain evidence="1 2">YOKOZUNA-1</strain>
    </source>
</reference>
<keyword evidence="2" id="KW-1185">Reference proteome</keyword>
<comment type="caution">
    <text evidence="1">The sequence shown here is derived from an EMBL/GenBank/DDBJ whole genome shotgun (WGS) entry which is preliminary data.</text>
</comment>
<accession>A0A1D1UK66</accession>
<dbReference type="AlphaFoldDB" id="A0A1D1UK66"/>
<gene>
    <name evidence="1" type="primary">RvY_01420-1</name>
    <name evidence="1" type="synonym">RvY_01420.1</name>
    <name evidence="1" type="ORF">RvY_01420</name>
</gene>
<sequence>MALRRCWYHMPVRGTGIPALKRRLVAGSSSKSDGRSPDSRFRYMDPIQAKLQCDAVSKTRVHTTATPRAISSLAENQAQRYKKTRQKKESIGTKFIVRFEGFFGEFPGGYKSPLDGVTASFMIEMEGSSNKQSIDRPLYPLGGTLSIQD</sequence>
<dbReference type="Proteomes" id="UP000186922">
    <property type="component" value="Unassembled WGS sequence"/>
</dbReference>
<evidence type="ECO:0000313" key="1">
    <source>
        <dbReference type="EMBL" id="GAU88785.1"/>
    </source>
</evidence>
<organism evidence="1 2">
    <name type="scientific">Ramazzottius varieornatus</name>
    <name type="common">Water bear</name>
    <name type="synonym">Tardigrade</name>
    <dbReference type="NCBI Taxonomy" id="947166"/>
    <lineage>
        <taxon>Eukaryota</taxon>
        <taxon>Metazoa</taxon>
        <taxon>Ecdysozoa</taxon>
        <taxon>Tardigrada</taxon>
        <taxon>Eutardigrada</taxon>
        <taxon>Parachela</taxon>
        <taxon>Hypsibioidea</taxon>
        <taxon>Ramazzottiidae</taxon>
        <taxon>Ramazzottius</taxon>
    </lineage>
</organism>
<dbReference type="EMBL" id="BDGG01000001">
    <property type="protein sequence ID" value="GAU88785.1"/>
    <property type="molecule type" value="Genomic_DNA"/>
</dbReference>
<protein>
    <submittedName>
        <fullName evidence="1">Uncharacterized protein</fullName>
    </submittedName>
</protein>
<proteinExistence type="predicted"/>
<evidence type="ECO:0000313" key="2">
    <source>
        <dbReference type="Proteomes" id="UP000186922"/>
    </source>
</evidence>
<name>A0A1D1UK66_RAMVA</name>